<proteinExistence type="predicted"/>
<gene>
    <name evidence="2" type="ORF">C2L65_22265</name>
</gene>
<dbReference type="InterPro" id="IPR016040">
    <property type="entry name" value="NAD(P)-bd_dom"/>
</dbReference>
<dbReference type="Gene3D" id="3.90.25.10">
    <property type="entry name" value="UDP-galactose 4-epimerase, domain 1"/>
    <property type="match status" value="1"/>
</dbReference>
<dbReference type="OrthoDB" id="9798669at2"/>
<dbReference type="Pfam" id="PF13460">
    <property type="entry name" value="NAD_binding_10"/>
    <property type="match status" value="1"/>
</dbReference>
<evidence type="ECO:0000259" key="1">
    <source>
        <dbReference type="Pfam" id="PF13460"/>
    </source>
</evidence>
<feature type="domain" description="NAD(P)-binding" evidence="1">
    <location>
        <begin position="10"/>
        <end position="169"/>
    </location>
</feature>
<dbReference type="PANTHER" id="PTHR43162:SF1">
    <property type="entry name" value="PRESTALK A DIFFERENTIATION PROTEIN A"/>
    <property type="match status" value="1"/>
</dbReference>
<evidence type="ECO:0000313" key="2">
    <source>
        <dbReference type="EMBL" id="AUT62354.1"/>
    </source>
</evidence>
<organism evidence="2 3">
    <name type="scientific">Paraburkholderia terrae</name>
    <dbReference type="NCBI Taxonomy" id="311230"/>
    <lineage>
        <taxon>Bacteria</taxon>
        <taxon>Pseudomonadati</taxon>
        <taxon>Pseudomonadota</taxon>
        <taxon>Betaproteobacteria</taxon>
        <taxon>Burkholderiales</taxon>
        <taxon>Burkholderiaceae</taxon>
        <taxon>Paraburkholderia</taxon>
    </lineage>
</organism>
<dbReference type="PANTHER" id="PTHR43162">
    <property type="match status" value="1"/>
</dbReference>
<dbReference type="Gene3D" id="3.40.50.720">
    <property type="entry name" value="NAD(P)-binding Rossmann-like Domain"/>
    <property type="match status" value="1"/>
</dbReference>
<name>A0A2I8EU76_9BURK</name>
<accession>A0A2I8EU76</accession>
<dbReference type="InterPro" id="IPR036291">
    <property type="entry name" value="NAD(P)-bd_dom_sf"/>
</dbReference>
<dbReference type="AlphaFoldDB" id="A0A2I8EU76"/>
<dbReference type="EMBL" id="CP026112">
    <property type="protein sequence ID" value="AUT62354.1"/>
    <property type="molecule type" value="Genomic_DNA"/>
</dbReference>
<sequence>MKADAILVLGSTGKTGRRVAERLTARGADVRHGSRSGTPPFDWMDRATWAPSLKGVKAVYISYFPDLAVDGAADDIQAFTRLAVQSGVRRLVLLSGRGETEAQRCEDIVRESGVEWTLLRASWFAQNFSEAHFLEPILAGELALPVGDIGEPFVDADDIADVAVAALTDDGHAGQLYELTGSRLWTFADAVAQIASATGRPIRFTRVTMPEYVAALEEAQLPPDMIGLIRYLFTEVLDGRNASVQDGVLRALGRRPREFGDYVRATAATGVWTPGVEDSAPSF</sequence>
<dbReference type="Proteomes" id="UP000243502">
    <property type="component" value="Chromosome 2"/>
</dbReference>
<reference evidence="2 3" key="1">
    <citation type="submission" date="2018-01" db="EMBL/GenBank/DDBJ databases">
        <title>Species boundaries and ecological features among Paraburkholderia terrae DSMZ17804T, P. hospita DSMZ17164T and P. caribensis DSMZ13236T.</title>
        <authorList>
            <person name="Pratama A.A."/>
        </authorList>
    </citation>
    <scope>NUCLEOTIDE SEQUENCE [LARGE SCALE GENOMIC DNA]</scope>
    <source>
        <strain evidence="2 3">DSM 17804</strain>
    </source>
</reference>
<dbReference type="InterPro" id="IPR051604">
    <property type="entry name" value="Ergot_Alk_Oxidoreductase"/>
</dbReference>
<dbReference type="RefSeq" id="WP_042309372.1">
    <property type="nucleotide sequence ID" value="NZ_CP026112.1"/>
</dbReference>
<evidence type="ECO:0000313" key="3">
    <source>
        <dbReference type="Proteomes" id="UP000243502"/>
    </source>
</evidence>
<protein>
    <submittedName>
        <fullName evidence="2">NmrA family transcriptional regulator</fullName>
    </submittedName>
</protein>
<dbReference type="SUPFAM" id="SSF51735">
    <property type="entry name" value="NAD(P)-binding Rossmann-fold domains"/>
    <property type="match status" value="1"/>
</dbReference>
<dbReference type="KEGG" id="pter:C2L65_22265"/>